<dbReference type="GO" id="GO:0016020">
    <property type="term" value="C:membrane"/>
    <property type="evidence" value="ECO:0007669"/>
    <property type="project" value="UniProtKB-SubCell"/>
</dbReference>
<dbReference type="EMBL" id="KN840540">
    <property type="protein sequence ID" value="KIP05569.1"/>
    <property type="molecule type" value="Genomic_DNA"/>
</dbReference>
<dbReference type="GO" id="GO:0016705">
    <property type="term" value="F:oxidoreductase activity, acting on paired donors, with incorporation or reduction of molecular oxygen"/>
    <property type="evidence" value="ECO:0007669"/>
    <property type="project" value="InterPro"/>
</dbReference>
<dbReference type="GO" id="GO:0005506">
    <property type="term" value="F:iron ion binding"/>
    <property type="evidence" value="ECO:0007669"/>
    <property type="project" value="InterPro"/>
</dbReference>
<dbReference type="Proteomes" id="UP000053257">
    <property type="component" value="Unassembled WGS sequence"/>
</dbReference>
<dbReference type="InterPro" id="IPR050364">
    <property type="entry name" value="Cytochrome_P450_fung"/>
</dbReference>
<name>A0A0C3NKN3_PHLG1</name>
<evidence type="ECO:0000256" key="14">
    <source>
        <dbReference type="RuleBase" id="RU000461"/>
    </source>
</evidence>
<comment type="subcellular location">
    <subcellularLocation>
        <location evidence="2">Membrane</location>
        <topology evidence="2">Single-pass membrane protein</topology>
    </subcellularLocation>
</comment>
<evidence type="ECO:0000256" key="4">
    <source>
        <dbReference type="ARBA" id="ARBA00010617"/>
    </source>
</evidence>
<comment type="pathway">
    <text evidence="3">Secondary metabolite biosynthesis.</text>
</comment>
<dbReference type="STRING" id="745531.A0A0C3NKN3"/>
<dbReference type="GO" id="GO:0020037">
    <property type="term" value="F:heme binding"/>
    <property type="evidence" value="ECO:0007669"/>
    <property type="project" value="InterPro"/>
</dbReference>
<dbReference type="HOGENOM" id="CLU_001570_2_3_1"/>
<evidence type="ECO:0000256" key="5">
    <source>
        <dbReference type="ARBA" id="ARBA00022617"/>
    </source>
</evidence>
<keyword evidence="10 13" id="KW-0408">Iron</keyword>
<evidence type="ECO:0000256" key="1">
    <source>
        <dbReference type="ARBA" id="ARBA00001971"/>
    </source>
</evidence>
<organism evidence="15 16">
    <name type="scientific">Phlebiopsis gigantea (strain 11061_1 CR5-6)</name>
    <name type="common">White-rot fungus</name>
    <name type="synonym">Peniophora gigantea</name>
    <dbReference type="NCBI Taxonomy" id="745531"/>
    <lineage>
        <taxon>Eukaryota</taxon>
        <taxon>Fungi</taxon>
        <taxon>Dikarya</taxon>
        <taxon>Basidiomycota</taxon>
        <taxon>Agaricomycotina</taxon>
        <taxon>Agaricomycetes</taxon>
        <taxon>Polyporales</taxon>
        <taxon>Phanerochaetaceae</taxon>
        <taxon>Phlebiopsis</taxon>
    </lineage>
</organism>
<accession>A0A0C3NKN3</accession>
<dbReference type="SUPFAM" id="SSF48264">
    <property type="entry name" value="Cytochrome P450"/>
    <property type="match status" value="1"/>
</dbReference>
<sequence>MFNTNVVVLNSFQATTELLEKRSKIYSDRPHTVMFHELTGWHRNFGLLQYGDMWRMYRRTFHQYFRNQAVPSFHQKMKRTVNKLLVALTDSPDDFLAHYRYMTGSLAFDVSYGMDVDSIKYPAIETAEKAVQCMLEIMSTGSFLVDTLPILKYLPAWLPGADFKKKAIQWRRCVDEMFTRPFKIAKNEWEHAHLKPSIALDLFRSMQDSQKDDPNFEEVITNITAVTYVGGTDTSTSTLRMFTWIMLSYPSVQAKAHEEIDRVIGRNRLPELRDKETLPYITALLKEVLRWRPIGPLGIQHRSTADDEYKGYFLPGGSIVIANTWAVLRDEKRYPNAQIFDPCRFLNDHGALDPTIPDPTEAFGYGRRICPGRYYATDLLWLTIANVLAAYVIEKTIDEHGDIIEPKDEFTTGLHCLPVSVKASFVPRHEEAVDLIRSLVASSD</sequence>
<keyword evidence="16" id="KW-1185">Reference proteome</keyword>
<gene>
    <name evidence="15" type="ORF">PHLGIDRAFT_19678</name>
</gene>
<dbReference type="InterPro" id="IPR017972">
    <property type="entry name" value="Cyt_P450_CS"/>
</dbReference>
<evidence type="ECO:0000256" key="3">
    <source>
        <dbReference type="ARBA" id="ARBA00005179"/>
    </source>
</evidence>
<dbReference type="InterPro" id="IPR036396">
    <property type="entry name" value="Cyt_P450_sf"/>
</dbReference>
<keyword evidence="9 14" id="KW-0560">Oxidoreductase</keyword>
<evidence type="ECO:0000256" key="2">
    <source>
        <dbReference type="ARBA" id="ARBA00004167"/>
    </source>
</evidence>
<feature type="binding site" description="axial binding residue" evidence="13">
    <location>
        <position position="370"/>
    </location>
    <ligand>
        <name>heme</name>
        <dbReference type="ChEBI" id="CHEBI:30413"/>
    </ligand>
    <ligandPart>
        <name>Fe</name>
        <dbReference type="ChEBI" id="CHEBI:18248"/>
    </ligandPart>
</feature>
<dbReference type="GO" id="GO:0004497">
    <property type="term" value="F:monooxygenase activity"/>
    <property type="evidence" value="ECO:0007669"/>
    <property type="project" value="UniProtKB-KW"/>
</dbReference>
<keyword evidence="5 13" id="KW-0349">Heme</keyword>
<dbReference type="PRINTS" id="PR00385">
    <property type="entry name" value="P450"/>
</dbReference>
<evidence type="ECO:0000256" key="13">
    <source>
        <dbReference type="PIRSR" id="PIRSR602401-1"/>
    </source>
</evidence>
<evidence type="ECO:0000256" key="10">
    <source>
        <dbReference type="ARBA" id="ARBA00023004"/>
    </source>
</evidence>
<dbReference type="PANTHER" id="PTHR46300">
    <property type="entry name" value="P450, PUTATIVE (EUROFUNG)-RELATED-RELATED"/>
    <property type="match status" value="1"/>
</dbReference>
<evidence type="ECO:0000313" key="15">
    <source>
        <dbReference type="EMBL" id="KIP05569.1"/>
    </source>
</evidence>
<evidence type="ECO:0008006" key="17">
    <source>
        <dbReference type="Google" id="ProtNLM"/>
    </source>
</evidence>
<dbReference type="Gene3D" id="1.10.630.10">
    <property type="entry name" value="Cytochrome P450"/>
    <property type="match status" value="1"/>
</dbReference>
<dbReference type="PROSITE" id="PS00086">
    <property type="entry name" value="CYTOCHROME_P450"/>
    <property type="match status" value="1"/>
</dbReference>
<proteinExistence type="inferred from homology"/>
<comment type="cofactor">
    <cofactor evidence="1 13">
        <name>heme</name>
        <dbReference type="ChEBI" id="CHEBI:30413"/>
    </cofactor>
</comment>
<reference evidence="15 16" key="1">
    <citation type="journal article" date="2014" name="PLoS Genet.">
        <title>Analysis of the Phlebiopsis gigantea genome, transcriptome and secretome provides insight into its pioneer colonization strategies of wood.</title>
        <authorList>
            <person name="Hori C."/>
            <person name="Ishida T."/>
            <person name="Igarashi K."/>
            <person name="Samejima M."/>
            <person name="Suzuki H."/>
            <person name="Master E."/>
            <person name="Ferreira P."/>
            <person name="Ruiz-Duenas F.J."/>
            <person name="Held B."/>
            <person name="Canessa P."/>
            <person name="Larrondo L.F."/>
            <person name="Schmoll M."/>
            <person name="Druzhinina I.S."/>
            <person name="Kubicek C.P."/>
            <person name="Gaskell J.A."/>
            <person name="Kersten P."/>
            <person name="St John F."/>
            <person name="Glasner J."/>
            <person name="Sabat G."/>
            <person name="Splinter BonDurant S."/>
            <person name="Syed K."/>
            <person name="Yadav J."/>
            <person name="Mgbeahuruike A.C."/>
            <person name="Kovalchuk A."/>
            <person name="Asiegbu F.O."/>
            <person name="Lackner G."/>
            <person name="Hoffmeister D."/>
            <person name="Rencoret J."/>
            <person name="Gutierrez A."/>
            <person name="Sun H."/>
            <person name="Lindquist E."/>
            <person name="Barry K."/>
            <person name="Riley R."/>
            <person name="Grigoriev I.V."/>
            <person name="Henrissat B."/>
            <person name="Kues U."/>
            <person name="Berka R.M."/>
            <person name="Martinez A.T."/>
            <person name="Covert S.F."/>
            <person name="Blanchette R.A."/>
            <person name="Cullen D."/>
        </authorList>
    </citation>
    <scope>NUCLEOTIDE SEQUENCE [LARGE SCALE GENOMIC DNA]</scope>
    <source>
        <strain evidence="15 16">11061_1 CR5-6</strain>
    </source>
</reference>
<keyword evidence="12" id="KW-0472">Membrane</keyword>
<evidence type="ECO:0000256" key="6">
    <source>
        <dbReference type="ARBA" id="ARBA00022692"/>
    </source>
</evidence>
<evidence type="ECO:0000256" key="8">
    <source>
        <dbReference type="ARBA" id="ARBA00022989"/>
    </source>
</evidence>
<keyword evidence="6" id="KW-0812">Transmembrane</keyword>
<evidence type="ECO:0000256" key="7">
    <source>
        <dbReference type="ARBA" id="ARBA00022723"/>
    </source>
</evidence>
<keyword evidence="11 14" id="KW-0503">Monooxygenase</keyword>
<dbReference type="OrthoDB" id="2789670at2759"/>
<evidence type="ECO:0000313" key="16">
    <source>
        <dbReference type="Proteomes" id="UP000053257"/>
    </source>
</evidence>
<dbReference type="PANTHER" id="PTHR46300:SF7">
    <property type="entry name" value="P450, PUTATIVE (EUROFUNG)-RELATED"/>
    <property type="match status" value="1"/>
</dbReference>
<dbReference type="Pfam" id="PF00067">
    <property type="entry name" value="p450"/>
    <property type="match status" value="1"/>
</dbReference>
<evidence type="ECO:0000256" key="12">
    <source>
        <dbReference type="ARBA" id="ARBA00023136"/>
    </source>
</evidence>
<dbReference type="PRINTS" id="PR00463">
    <property type="entry name" value="EP450I"/>
</dbReference>
<keyword evidence="7 13" id="KW-0479">Metal-binding</keyword>
<dbReference type="CDD" id="cd11065">
    <property type="entry name" value="CYP64-like"/>
    <property type="match status" value="1"/>
</dbReference>
<dbReference type="AlphaFoldDB" id="A0A0C3NKN3"/>
<keyword evidence="8" id="KW-1133">Transmembrane helix</keyword>
<dbReference type="InterPro" id="IPR001128">
    <property type="entry name" value="Cyt_P450"/>
</dbReference>
<evidence type="ECO:0000256" key="9">
    <source>
        <dbReference type="ARBA" id="ARBA00023002"/>
    </source>
</evidence>
<comment type="similarity">
    <text evidence="4 14">Belongs to the cytochrome P450 family.</text>
</comment>
<dbReference type="InterPro" id="IPR002401">
    <property type="entry name" value="Cyt_P450_E_grp-I"/>
</dbReference>
<evidence type="ECO:0000256" key="11">
    <source>
        <dbReference type="ARBA" id="ARBA00023033"/>
    </source>
</evidence>
<protein>
    <recommendedName>
        <fullName evidence="17">Cytochrome P450</fullName>
    </recommendedName>
</protein>